<dbReference type="Proteomes" id="UP000266743">
    <property type="component" value="Chromosome 11"/>
</dbReference>
<evidence type="ECO:0000259" key="11">
    <source>
        <dbReference type="PROSITE" id="PS51192"/>
    </source>
</evidence>
<keyword evidence="5 9" id="KW-0694">RNA-binding</keyword>
<evidence type="ECO:0000256" key="3">
    <source>
        <dbReference type="ARBA" id="ARBA00022806"/>
    </source>
</evidence>
<evidence type="ECO:0000313" key="14">
    <source>
        <dbReference type="Proteomes" id="UP000266743"/>
    </source>
</evidence>
<feature type="compositionally biased region" description="Basic residues" evidence="10">
    <location>
        <begin position="1"/>
        <end position="10"/>
    </location>
</feature>
<dbReference type="Pfam" id="PF00270">
    <property type="entry name" value="DEAD"/>
    <property type="match status" value="1"/>
</dbReference>
<dbReference type="PROSITE" id="PS51194">
    <property type="entry name" value="HELICASE_CTER"/>
    <property type="match status" value="1"/>
</dbReference>
<keyword evidence="1 8" id="KW-0547">Nucleotide-binding</keyword>
<evidence type="ECO:0000256" key="5">
    <source>
        <dbReference type="ARBA" id="ARBA00022884"/>
    </source>
</evidence>
<organism evidence="13 14">
    <name type="scientific">Trypanosoma brucei equiperdum</name>
    <dbReference type="NCBI Taxonomy" id="630700"/>
    <lineage>
        <taxon>Eukaryota</taxon>
        <taxon>Discoba</taxon>
        <taxon>Euglenozoa</taxon>
        <taxon>Kinetoplastea</taxon>
        <taxon>Metakinetoplastina</taxon>
        <taxon>Trypanosomatida</taxon>
        <taxon>Trypanosomatidae</taxon>
        <taxon>Trypanosoma</taxon>
    </lineage>
</organism>
<dbReference type="AlphaFoldDB" id="A0A3L6KSM7"/>
<dbReference type="Pfam" id="PF00271">
    <property type="entry name" value="Helicase_C"/>
    <property type="match status" value="1"/>
</dbReference>
<dbReference type="EMBL" id="QSBY01000011">
    <property type="protein sequence ID" value="RHW67499.1"/>
    <property type="molecule type" value="Genomic_DNA"/>
</dbReference>
<comment type="domain">
    <text evidence="9">The Q motif is unique to and characteristic of the DEAD box family of RNA helicases and controls ATP binding and hydrolysis.</text>
</comment>
<evidence type="ECO:0000256" key="4">
    <source>
        <dbReference type="ARBA" id="ARBA00022840"/>
    </source>
</evidence>
<dbReference type="GO" id="GO:0003723">
    <property type="term" value="F:RNA binding"/>
    <property type="evidence" value="ECO:0007669"/>
    <property type="project" value="UniProtKB-UniRule"/>
</dbReference>
<sequence length="725" mass="80781">MGIKGRRKRQREREAKAANGKAGWDNEYVEEGEEEVDSGADDVMMMRSGPFRPPVGPHGKLLIKKTELYNMQDTEYLDRLAEEHANRRTTHLRKTRSREGQKDTASETDKLLLHHFDNEEDFQTLFNTRGAKAGTRLSNITEVLDDEAGVRRVRKKVETGARFNHPLIGVNENVVQALQQEGFCRMTLIQERVIPYALQGYDLLGQAQTGSGKTLAFCVPVLHSIIGLVSKRPNVTYSLMLSPTKELCVQIHDVLRGICQHISSDIAAFSVHLITGGTKVSEERRQLNSGVSIVVGTPGRIHDHVQHCSGWDLSRLRALVLDEADRMLADGFQRSLDAIVQRLPRSRQTYLFSATNSKSIGELARLSLSRKPLFITTTGSAPIPVQLGTEAFDSAVAAGCVDAASATFPPYCSYDDPDVDDQLKRGRASDTGGNEAGGDIKPIPDTLRQFCHITPVHERLLCLYAFVKRAARTSKAMVFCSTVASTIFHFQMLGSVGFHNEVIMLHGQMKHRQRVAAFQAFNEWTTGVLLCTDVAARGLDIPDVEWILQYDPPLDPTEYVHRIGRTARAGNVGNALLFLTPEEAGFVRYLSKFGISLEKYPMPAKLPPIQMKLEHVLQLDPIVAKSSVSAFRAHVGAYQSHLLQNIFNVHRLDLEGLARSFALSAVPSVSLPSSSAEEKQQEYVKGKLKSLNKRRMEAKRYYEAQKTKKQWTEDGQFVGMAFPKS</sequence>
<comment type="function">
    <text evidence="9">RNA helicase.</text>
</comment>
<name>A0A3L6KSM7_9TRYP</name>
<keyword evidence="4 8" id="KW-0067">ATP-binding</keyword>
<evidence type="ECO:0000256" key="8">
    <source>
        <dbReference type="RuleBase" id="RU000492"/>
    </source>
</evidence>
<dbReference type="SMART" id="SM01178">
    <property type="entry name" value="DUF4217"/>
    <property type="match status" value="1"/>
</dbReference>
<dbReference type="GO" id="GO:0003724">
    <property type="term" value="F:RNA helicase activity"/>
    <property type="evidence" value="ECO:0007669"/>
    <property type="project" value="UniProtKB-EC"/>
</dbReference>
<dbReference type="CDD" id="cd00268">
    <property type="entry name" value="DEADc"/>
    <property type="match status" value="1"/>
</dbReference>
<feature type="region of interest" description="Disordered" evidence="10">
    <location>
        <begin position="86"/>
        <end position="106"/>
    </location>
</feature>
<dbReference type="SMART" id="SM00490">
    <property type="entry name" value="HELICc"/>
    <property type="match status" value="1"/>
</dbReference>
<dbReference type="FunFam" id="3.40.50.300:FF:000379">
    <property type="entry name" value="RNA helicase"/>
    <property type="match status" value="1"/>
</dbReference>
<keyword evidence="3 8" id="KW-0347">Helicase</keyword>
<comment type="catalytic activity">
    <reaction evidence="7 9">
        <text>ATP + H2O = ADP + phosphate + H(+)</text>
        <dbReference type="Rhea" id="RHEA:13065"/>
        <dbReference type="ChEBI" id="CHEBI:15377"/>
        <dbReference type="ChEBI" id="CHEBI:15378"/>
        <dbReference type="ChEBI" id="CHEBI:30616"/>
        <dbReference type="ChEBI" id="CHEBI:43474"/>
        <dbReference type="ChEBI" id="CHEBI:456216"/>
        <dbReference type="EC" id="3.6.4.13"/>
    </reaction>
</comment>
<evidence type="ECO:0000256" key="10">
    <source>
        <dbReference type="SAM" id="MobiDB-lite"/>
    </source>
</evidence>
<evidence type="ECO:0000313" key="13">
    <source>
        <dbReference type="EMBL" id="RHW67499.1"/>
    </source>
</evidence>
<keyword evidence="2 8" id="KW-0378">Hydrolase</keyword>
<dbReference type="InterPro" id="IPR014001">
    <property type="entry name" value="Helicase_ATP-bd"/>
</dbReference>
<evidence type="ECO:0000256" key="2">
    <source>
        <dbReference type="ARBA" id="ARBA00022801"/>
    </source>
</evidence>
<dbReference type="GO" id="GO:0005524">
    <property type="term" value="F:ATP binding"/>
    <property type="evidence" value="ECO:0007669"/>
    <property type="project" value="UniProtKB-UniRule"/>
</dbReference>
<dbReference type="InterPro" id="IPR025313">
    <property type="entry name" value="SPB4-like_CTE"/>
</dbReference>
<dbReference type="InterPro" id="IPR044742">
    <property type="entry name" value="DEAD/DEAH_RhlB"/>
</dbReference>
<evidence type="ECO:0000256" key="6">
    <source>
        <dbReference type="ARBA" id="ARBA00024357"/>
    </source>
</evidence>
<dbReference type="InterPro" id="IPR000629">
    <property type="entry name" value="RNA-helicase_DEAD-box_CS"/>
</dbReference>
<feature type="region of interest" description="Disordered" evidence="10">
    <location>
        <begin position="1"/>
        <end position="37"/>
    </location>
</feature>
<dbReference type="PROSITE" id="PS00039">
    <property type="entry name" value="DEAD_ATP_HELICASE"/>
    <property type="match status" value="1"/>
</dbReference>
<dbReference type="SMART" id="SM00487">
    <property type="entry name" value="DEXDc"/>
    <property type="match status" value="1"/>
</dbReference>
<feature type="compositionally biased region" description="Acidic residues" evidence="10">
    <location>
        <begin position="27"/>
        <end position="37"/>
    </location>
</feature>
<feature type="domain" description="Helicase ATP-binding" evidence="11">
    <location>
        <begin position="194"/>
        <end position="374"/>
    </location>
</feature>
<reference evidence="13 14" key="1">
    <citation type="submission" date="2018-09" db="EMBL/GenBank/DDBJ databases">
        <title>whole genome sequence of T. equiperdum IVM-t1 strain.</title>
        <authorList>
            <person name="Suganuma K."/>
        </authorList>
    </citation>
    <scope>NUCLEOTIDE SEQUENCE [LARGE SCALE GENOMIC DNA]</scope>
    <source>
        <strain evidence="13 14">IVM-t1</strain>
    </source>
</reference>
<comment type="similarity">
    <text evidence="6">Belongs to the DEAD box helicase family. DDX18/HAS1 subfamily.</text>
</comment>
<accession>A0A3L6KSM7</accession>
<protein>
    <recommendedName>
        <fullName evidence="9">ATP-dependent RNA helicase</fullName>
        <ecNumber evidence="9">3.6.4.13</ecNumber>
    </recommendedName>
</protein>
<gene>
    <name evidence="13" type="ORF">DPX39_110130600</name>
</gene>
<dbReference type="InterPro" id="IPR027417">
    <property type="entry name" value="P-loop_NTPase"/>
</dbReference>
<dbReference type="GO" id="GO:0016887">
    <property type="term" value="F:ATP hydrolysis activity"/>
    <property type="evidence" value="ECO:0007669"/>
    <property type="project" value="RHEA"/>
</dbReference>
<dbReference type="SUPFAM" id="SSF52540">
    <property type="entry name" value="P-loop containing nucleoside triphosphate hydrolases"/>
    <property type="match status" value="1"/>
</dbReference>
<dbReference type="InterPro" id="IPR011545">
    <property type="entry name" value="DEAD/DEAH_box_helicase_dom"/>
</dbReference>
<feature type="compositionally biased region" description="Basic residues" evidence="10">
    <location>
        <begin position="87"/>
        <end position="96"/>
    </location>
</feature>
<dbReference type="Pfam" id="PF13959">
    <property type="entry name" value="CTE_SPB4"/>
    <property type="match status" value="1"/>
</dbReference>
<proteinExistence type="inferred from homology"/>
<evidence type="ECO:0000256" key="1">
    <source>
        <dbReference type="ARBA" id="ARBA00022741"/>
    </source>
</evidence>
<feature type="domain" description="Helicase C-terminal" evidence="12">
    <location>
        <begin position="459"/>
        <end position="614"/>
    </location>
</feature>
<evidence type="ECO:0000256" key="7">
    <source>
        <dbReference type="ARBA" id="ARBA00047984"/>
    </source>
</evidence>
<dbReference type="PANTHER" id="PTHR24031">
    <property type="entry name" value="RNA HELICASE"/>
    <property type="match status" value="1"/>
</dbReference>
<dbReference type="CDD" id="cd18787">
    <property type="entry name" value="SF2_C_DEAD"/>
    <property type="match status" value="1"/>
</dbReference>
<comment type="caution">
    <text evidence="13">The sequence shown here is derived from an EMBL/GenBank/DDBJ whole genome shotgun (WGS) entry which is preliminary data.</text>
</comment>
<dbReference type="InterPro" id="IPR001650">
    <property type="entry name" value="Helicase_C-like"/>
</dbReference>
<feature type="compositionally biased region" description="Basic and acidic residues" evidence="10">
    <location>
        <begin position="97"/>
        <end position="106"/>
    </location>
</feature>
<dbReference type="Gene3D" id="3.40.50.300">
    <property type="entry name" value="P-loop containing nucleotide triphosphate hydrolases"/>
    <property type="match status" value="2"/>
</dbReference>
<dbReference type="EC" id="3.6.4.13" evidence="9"/>
<dbReference type="PROSITE" id="PS51192">
    <property type="entry name" value="HELICASE_ATP_BIND_1"/>
    <property type="match status" value="1"/>
</dbReference>
<evidence type="ECO:0000259" key="12">
    <source>
        <dbReference type="PROSITE" id="PS51194"/>
    </source>
</evidence>
<evidence type="ECO:0000256" key="9">
    <source>
        <dbReference type="RuleBase" id="RU365068"/>
    </source>
</evidence>